<dbReference type="Pfam" id="PF10545">
    <property type="entry name" value="MADF_DNA_bdg"/>
    <property type="match status" value="1"/>
</dbReference>
<keyword evidence="3" id="KW-1185">Reference proteome</keyword>
<evidence type="ECO:0000313" key="3">
    <source>
        <dbReference type="Proteomes" id="UP000828390"/>
    </source>
</evidence>
<reference evidence="2" key="2">
    <citation type="submission" date="2020-11" db="EMBL/GenBank/DDBJ databases">
        <authorList>
            <person name="McCartney M.A."/>
            <person name="Auch B."/>
            <person name="Kono T."/>
            <person name="Mallez S."/>
            <person name="Becker A."/>
            <person name="Gohl D.M."/>
            <person name="Silverstein K.A.T."/>
            <person name="Koren S."/>
            <person name="Bechman K.B."/>
            <person name="Herman A."/>
            <person name="Abrahante J.E."/>
            <person name="Garbe J."/>
        </authorList>
    </citation>
    <scope>NUCLEOTIDE SEQUENCE</scope>
    <source>
        <strain evidence="2">Duluth1</strain>
        <tissue evidence="2">Whole animal</tissue>
    </source>
</reference>
<gene>
    <name evidence="2" type="ORF">DPMN_102043</name>
</gene>
<evidence type="ECO:0000259" key="1">
    <source>
        <dbReference type="PROSITE" id="PS51029"/>
    </source>
</evidence>
<feature type="domain" description="MADF" evidence="1">
    <location>
        <begin position="6"/>
        <end position="96"/>
    </location>
</feature>
<proteinExistence type="predicted"/>
<dbReference type="SMART" id="SM00595">
    <property type="entry name" value="MADF"/>
    <property type="match status" value="1"/>
</dbReference>
<comment type="caution">
    <text evidence="2">The sequence shown here is derived from an EMBL/GenBank/DDBJ whole genome shotgun (WGS) entry which is preliminary data.</text>
</comment>
<dbReference type="GO" id="GO:0005634">
    <property type="term" value="C:nucleus"/>
    <property type="evidence" value="ECO:0007669"/>
    <property type="project" value="TreeGrafter"/>
</dbReference>
<dbReference type="PROSITE" id="PS51029">
    <property type="entry name" value="MADF"/>
    <property type="match status" value="1"/>
</dbReference>
<dbReference type="PANTHER" id="PTHR12243:SF60">
    <property type="entry name" value="SI:CH211-15D5.12-RELATED"/>
    <property type="match status" value="1"/>
</dbReference>
<dbReference type="GO" id="GO:0006357">
    <property type="term" value="P:regulation of transcription by RNA polymerase II"/>
    <property type="evidence" value="ECO:0007669"/>
    <property type="project" value="TreeGrafter"/>
</dbReference>
<dbReference type="InterPro" id="IPR039353">
    <property type="entry name" value="TF_Adf1"/>
</dbReference>
<evidence type="ECO:0000313" key="2">
    <source>
        <dbReference type="EMBL" id="KAH3859325.1"/>
    </source>
</evidence>
<reference evidence="2" key="1">
    <citation type="journal article" date="2019" name="bioRxiv">
        <title>The Genome of the Zebra Mussel, Dreissena polymorpha: A Resource for Invasive Species Research.</title>
        <authorList>
            <person name="McCartney M.A."/>
            <person name="Auch B."/>
            <person name="Kono T."/>
            <person name="Mallez S."/>
            <person name="Zhang Y."/>
            <person name="Obille A."/>
            <person name="Becker A."/>
            <person name="Abrahante J.E."/>
            <person name="Garbe J."/>
            <person name="Badalamenti J.P."/>
            <person name="Herman A."/>
            <person name="Mangelson H."/>
            <person name="Liachko I."/>
            <person name="Sullivan S."/>
            <person name="Sone E.D."/>
            <person name="Koren S."/>
            <person name="Silverstein K.A.T."/>
            <person name="Beckman K.B."/>
            <person name="Gohl D.M."/>
        </authorList>
    </citation>
    <scope>NUCLEOTIDE SEQUENCE</scope>
    <source>
        <strain evidence="2">Duluth1</strain>
        <tissue evidence="2">Whole animal</tissue>
    </source>
</reference>
<dbReference type="Proteomes" id="UP000828390">
    <property type="component" value="Unassembled WGS sequence"/>
</dbReference>
<protein>
    <recommendedName>
        <fullName evidence="1">MADF domain-containing protein</fullName>
    </recommendedName>
</protein>
<organism evidence="2 3">
    <name type="scientific">Dreissena polymorpha</name>
    <name type="common">Zebra mussel</name>
    <name type="synonym">Mytilus polymorpha</name>
    <dbReference type="NCBI Taxonomy" id="45954"/>
    <lineage>
        <taxon>Eukaryota</taxon>
        <taxon>Metazoa</taxon>
        <taxon>Spiralia</taxon>
        <taxon>Lophotrochozoa</taxon>
        <taxon>Mollusca</taxon>
        <taxon>Bivalvia</taxon>
        <taxon>Autobranchia</taxon>
        <taxon>Heteroconchia</taxon>
        <taxon>Euheterodonta</taxon>
        <taxon>Imparidentia</taxon>
        <taxon>Neoheterodontei</taxon>
        <taxon>Myida</taxon>
        <taxon>Dreissenoidea</taxon>
        <taxon>Dreissenidae</taxon>
        <taxon>Dreissena</taxon>
    </lineage>
</organism>
<dbReference type="EMBL" id="JAIWYP010000003">
    <property type="protein sequence ID" value="KAH3859325.1"/>
    <property type="molecule type" value="Genomic_DNA"/>
</dbReference>
<dbReference type="GO" id="GO:0005667">
    <property type="term" value="C:transcription regulator complex"/>
    <property type="evidence" value="ECO:0007669"/>
    <property type="project" value="TreeGrafter"/>
</dbReference>
<accession>A0A9D4LIJ4</accession>
<name>A0A9D4LIJ4_DREPO</name>
<dbReference type="AlphaFoldDB" id="A0A9D4LIJ4"/>
<sequence length="116" mass="13799">MEQQEAMVDWLKSNELLYNKKFQSYKDTKKNPFLWEKIAEVMGVKLNGDELKILYNSLRTRYTKLKKTKSGDGAPEQSDRDEWVLNRFSFLTPFTYEVKKRTVVSVSISKHCYIYN</sequence>
<dbReference type="InterPro" id="IPR006578">
    <property type="entry name" value="MADF-dom"/>
</dbReference>
<dbReference type="PANTHER" id="PTHR12243">
    <property type="entry name" value="MADF DOMAIN TRANSCRIPTION FACTOR"/>
    <property type="match status" value="1"/>
</dbReference>